<dbReference type="RefSeq" id="WP_108128063.1">
    <property type="nucleotide sequence ID" value="NZ_QBKP01000002.1"/>
</dbReference>
<keyword evidence="2" id="KW-1185">Reference proteome</keyword>
<name>A0A2T6B9C0_9RHOB</name>
<evidence type="ECO:0000313" key="1">
    <source>
        <dbReference type="EMBL" id="PTX52659.1"/>
    </source>
</evidence>
<dbReference type="Proteomes" id="UP000244224">
    <property type="component" value="Unassembled WGS sequence"/>
</dbReference>
<organism evidence="1 2">
    <name type="scientific">Gemmobacter caeni</name>
    <dbReference type="NCBI Taxonomy" id="589035"/>
    <lineage>
        <taxon>Bacteria</taxon>
        <taxon>Pseudomonadati</taxon>
        <taxon>Pseudomonadota</taxon>
        <taxon>Alphaproteobacteria</taxon>
        <taxon>Rhodobacterales</taxon>
        <taxon>Paracoccaceae</taxon>
        <taxon>Gemmobacter</taxon>
    </lineage>
</organism>
<protein>
    <submittedName>
        <fullName evidence="1">Uncharacterized protein</fullName>
    </submittedName>
</protein>
<dbReference type="EMBL" id="QBKP01000002">
    <property type="protein sequence ID" value="PTX52659.1"/>
    <property type="molecule type" value="Genomic_DNA"/>
</dbReference>
<accession>A0A2T6B9C0</accession>
<evidence type="ECO:0000313" key="2">
    <source>
        <dbReference type="Proteomes" id="UP000244224"/>
    </source>
</evidence>
<proteinExistence type="predicted"/>
<comment type="caution">
    <text evidence="1">The sequence shown here is derived from an EMBL/GenBank/DDBJ whole genome shotgun (WGS) entry which is preliminary data.</text>
</comment>
<reference evidence="1 2" key="1">
    <citation type="submission" date="2018-04" db="EMBL/GenBank/DDBJ databases">
        <title>Genomic Encyclopedia of Archaeal and Bacterial Type Strains, Phase II (KMG-II): from individual species to whole genera.</title>
        <authorList>
            <person name="Goeker M."/>
        </authorList>
    </citation>
    <scope>NUCLEOTIDE SEQUENCE [LARGE SCALE GENOMIC DNA]</scope>
    <source>
        <strain evidence="1 2">DSM 21823</strain>
    </source>
</reference>
<gene>
    <name evidence="1" type="ORF">C8N34_102478</name>
</gene>
<dbReference type="AlphaFoldDB" id="A0A2T6B9C0"/>
<sequence>MTKTKTLFTPVTPELTPSQILSLFYGYQATLLRAWDGGSAPDAFFAEALGLQSRADYLSFREALRDTLRRLAEVQTGLARRTRAPGGDPEAQSRRAQIRPLITELIGMRRAGKAWSASRAKARAAEAA</sequence>